<dbReference type="SMART" id="SM00342">
    <property type="entry name" value="HTH_ARAC"/>
    <property type="match status" value="1"/>
</dbReference>
<name>A0A844DZH1_EUBRA</name>
<keyword evidence="1" id="KW-0805">Transcription regulation</keyword>
<dbReference type="PRINTS" id="PR00032">
    <property type="entry name" value="HTHARAC"/>
</dbReference>
<dbReference type="SUPFAM" id="SSF46689">
    <property type="entry name" value="Homeodomain-like"/>
    <property type="match status" value="2"/>
</dbReference>
<dbReference type="InterPro" id="IPR020449">
    <property type="entry name" value="Tscrpt_reg_AraC-type_HTH"/>
</dbReference>
<dbReference type="Pfam" id="PF12833">
    <property type="entry name" value="HTH_18"/>
    <property type="match status" value="1"/>
</dbReference>
<dbReference type="InterPro" id="IPR011051">
    <property type="entry name" value="RmlC_Cupin_sf"/>
</dbReference>
<dbReference type="InterPro" id="IPR009057">
    <property type="entry name" value="Homeodomain-like_sf"/>
</dbReference>
<reference evidence="5 6" key="1">
    <citation type="journal article" date="2019" name="Nat. Med.">
        <title>A library of human gut bacterial isolates paired with longitudinal multiomics data enables mechanistic microbiome research.</title>
        <authorList>
            <person name="Poyet M."/>
            <person name="Groussin M."/>
            <person name="Gibbons S.M."/>
            <person name="Avila-Pacheco J."/>
            <person name="Jiang X."/>
            <person name="Kearney S.M."/>
            <person name="Perrotta A.R."/>
            <person name="Berdy B."/>
            <person name="Zhao S."/>
            <person name="Lieberman T.D."/>
            <person name="Swanson P.K."/>
            <person name="Smith M."/>
            <person name="Roesemann S."/>
            <person name="Alexander J.E."/>
            <person name="Rich S.A."/>
            <person name="Livny J."/>
            <person name="Vlamakis H."/>
            <person name="Clish C."/>
            <person name="Bullock K."/>
            <person name="Deik A."/>
            <person name="Scott J."/>
            <person name="Pierce K.A."/>
            <person name="Xavier R.J."/>
            <person name="Alm E.J."/>
        </authorList>
    </citation>
    <scope>NUCLEOTIDE SEQUENCE [LARGE SCALE GENOMIC DNA]</scope>
    <source>
        <strain evidence="5 6">BIOML-A3</strain>
    </source>
</reference>
<organism evidence="5 6">
    <name type="scientific">Eubacterium ramulus</name>
    <dbReference type="NCBI Taxonomy" id="39490"/>
    <lineage>
        <taxon>Bacteria</taxon>
        <taxon>Bacillati</taxon>
        <taxon>Bacillota</taxon>
        <taxon>Clostridia</taxon>
        <taxon>Eubacteriales</taxon>
        <taxon>Eubacteriaceae</taxon>
        <taxon>Eubacterium</taxon>
    </lineage>
</organism>
<feature type="domain" description="HTH araC/xylS-type" evidence="4">
    <location>
        <begin position="202"/>
        <end position="300"/>
    </location>
</feature>
<keyword evidence="3" id="KW-0804">Transcription</keyword>
<protein>
    <submittedName>
        <fullName evidence="5">Helix-turn-helix domain-containing protein</fullName>
    </submittedName>
</protein>
<dbReference type="OrthoDB" id="9791615at2"/>
<evidence type="ECO:0000256" key="1">
    <source>
        <dbReference type="ARBA" id="ARBA00023015"/>
    </source>
</evidence>
<dbReference type="InterPro" id="IPR018060">
    <property type="entry name" value="HTH_AraC"/>
</dbReference>
<evidence type="ECO:0000259" key="4">
    <source>
        <dbReference type="PROSITE" id="PS01124"/>
    </source>
</evidence>
<accession>A0A844DZH1</accession>
<evidence type="ECO:0000256" key="3">
    <source>
        <dbReference type="ARBA" id="ARBA00023163"/>
    </source>
</evidence>
<dbReference type="Pfam" id="PF02311">
    <property type="entry name" value="AraC_binding"/>
    <property type="match status" value="1"/>
</dbReference>
<gene>
    <name evidence="5" type="ORF">GKE72_06250</name>
</gene>
<dbReference type="EMBL" id="WKRA01000007">
    <property type="protein sequence ID" value="MSD15679.1"/>
    <property type="molecule type" value="Genomic_DNA"/>
</dbReference>
<dbReference type="InterPro" id="IPR014710">
    <property type="entry name" value="RmlC-like_jellyroll"/>
</dbReference>
<dbReference type="Gene3D" id="2.60.120.10">
    <property type="entry name" value="Jelly Rolls"/>
    <property type="match status" value="1"/>
</dbReference>
<evidence type="ECO:0000256" key="2">
    <source>
        <dbReference type="ARBA" id="ARBA00023125"/>
    </source>
</evidence>
<comment type="caution">
    <text evidence="5">The sequence shown here is derived from an EMBL/GenBank/DDBJ whole genome shotgun (WGS) entry which is preliminary data.</text>
</comment>
<dbReference type="GO" id="GO:0043565">
    <property type="term" value="F:sequence-specific DNA binding"/>
    <property type="evidence" value="ECO:0007669"/>
    <property type="project" value="InterPro"/>
</dbReference>
<evidence type="ECO:0000313" key="6">
    <source>
        <dbReference type="Proteomes" id="UP000431304"/>
    </source>
</evidence>
<dbReference type="Proteomes" id="UP000431304">
    <property type="component" value="Unassembled WGS sequence"/>
</dbReference>
<dbReference type="PANTHER" id="PTHR43280:SF28">
    <property type="entry name" value="HTH-TYPE TRANSCRIPTIONAL ACTIVATOR RHAS"/>
    <property type="match status" value="1"/>
</dbReference>
<dbReference type="Gene3D" id="1.10.10.60">
    <property type="entry name" value="Homeodomain-like"/>
    <property type="match status" value="2"/>
</dbReference>
<dbReference type="GO" id="GO:0003700">
    <property type="term" value="F:DNA-binding transcription factor activity"/>
    <property type="evidence" value="ECO:0007669"/>
    <property type="project" value="InterPro"/>
</dbReference>
<dbReference type="CDD" id="cd02208">
    <property type="entry name" value="cupin_RmlC-like"/>
    <property type="match status" value="1"/>
</dbReference>
<dbReference type="SUPFAM" id="SSF51182">
    <property type="entry name" value="RmlC-like cupins"/>
    <property type="match status" value="1"/>
</dbReference>
<dbReference type="PROSITE" id="PS01124">
    <property type="entry name" value="HTH_ARAC_FAMILY_2"/>
    <property type="match status" value="1"/>
</dbReference>
<evidence type="ECO:0000313" key="5">
    <source>
        <dbReference type="EMBL" id="MSD15679.1"/>
    </source>
</evidence>
<dbReference type="AlphaFoldDB" id="A0A844DZH1"/>
<dbReference type="PANTHER" id="PTHR43280">
    <property type="entry name" value="ARAC-FAMILY TRANSCRIPTIONAL REGULATOR"/>
    <property type="match status" value="1"/>
</dbReference>
<proteinExistence type="predicted"/>
<dbReference type="PROSITE" id="PS00041">
    <property type="entry name" value="HTH_ARAC_FAMILY_1"/>
    <property type="match status" value="1"/>
</dbReference>
<keyword evidence="2" id="KW-0238">DNA-binding</keyword>
<dbReference type="InterPro" id="IPR003313">
    <property type="entry name" value="AraC-bd"/>
</dbReference>
<dbReference type="InterPro" id="IPR018062">
    <property type="entry name" value="HTH_AraC-typ_CS"/>
</dbReference>
<sequence length="301" mass="34911">MELIMKNTITISVQDDFLENRAHGDTAFPCAAYFTDAKTHDIRWHWHEEYEVSIVRSGSCPLSVGTDHLVLHAGDGIFINTGTLHSQETTKATSDFYKEDLVFHGRLIYGSKYTVFWQKYMAPIATSGHSLPYIHLRTSIPWEKELLELIADATTIAREKPFGYEYEIREKLSRLFLVLAKNRTELESDNRQDSSQEMQHLKKMIRYIQNNYMESISLKQLSETANICEREVQRSFHNIIQQSPIQYLIHYRIEKACHMLDSGEQSIIDISNSCGFSSPSYFTKTFKSIVGCTPREYRNTR</sequence>